<keyword evidence="4" id="KW-1185">Reference proteome</keyword>
<dbReference type="GO" id="GO:0008236">
    <property type="term" value="F:serine-type peptidase activity"/>
    <property type="evidence" value="ECO:0007669"/>
    <property type="project" value="InterPro"/>
</dbReference>
<dbReference type="GO" id="GO:0006508">
    <property type="term" value="P:proteolysis"/>
    <property type="evidence" value="ECO:0007669"/>
    <property type="project" value="InterPro"/>
</dbReference>
<dbReference type="OrthoDB" id="6397760at2"/>
<organism evidence="3 4">
    <name type="scientific">Rheinheimera riviphila</name>
    <dbReference type="NCBI Taxonomy" id="1834037"/>
    <lineage>
        <taxon>Bacteria</taxon>
        <taxon>Pseudomonadati</taxon>
        <taxon>Pseudomonadota</taxon>
        <taxon>Gammaproteobacteria</taxon>
        <taxon>Chromatiales</taxon>
        <taxon>Chromatiaceae</taxon>
        <taxon>Rheinheimera</taxon>
    </lineage>
</organism>
<keyword evidence="1" id="KW-0732">Signal</keyword>
<dbReference type="RefSeq" id="WP_127700239.1">
    <property type="nucleotide sequence ID" value="NZ_SACS01000018.1"/>
</dbReference>
<protein>
    <recommendedName>
        <fullName evidence="2">Tail specific protease domain-containing protein</fullName>
    </recommendedName>
</protein>
<dbReference type="SUPFAM" id="SSF52096">
    <property type="entry name" value="ClpP/crotonase"/>
    <property type="match status" value="1"/>
</dbReference>
<dbReference type="GO" id="GO:0030288">
    <property type="term" value="C:outer membrane-bounded periplasmic space"/>
    <property type="evidence" value="ECO:0007669"/>
    <property type="project" value="TreeGrafter"/>
</dbReference>
<dbReference type="InterPro" id="IPR005151">
    <property type="entry name" value="Tail-specific_protease"/>
</dbReference>
<feature type="chain" id="PRO_5019076187" description="Tail specific protease domain-containing protein" evidence="1">
    <location>
        <begin position="25"/>
        <end position="468"/>
    </location>
</feature>
<proteinExistence type="predicted"/>
<dbReference type="AlphaFoldDB" id="A0A437QIR7"/>
<evidence type="ECO:0000256" key="1">
    <source>
        <dbReference type="SAM" id="SignalP"/>
    </source>
</evidence>
<dbReference type="EMBL" id="SACS01000018">
    <property type="protein sequence ID" value="RVU34442.1"/>
    <property type="molecule type" value="Genomic_DNA"/>
</dbReference>
<name>A0A437QIR7_9GAMM</name>
<evidence type="ECO:0000313" key="4">
    <source>
        <dbReference type="Proteomes" id="UP000283077"/>
    </source>
</evidence>
<dbReference type="GO" id="GO:0007165">
    <property type="term" value="P:signal transduction"/>
    <property type="evidence" value="ECO:0007669"/>
    <property type="project" value="TreeGrafter"/>
</dbReference>
<dbReference type="GO" id="GO:0004175">
    <property type="term" value="F:endopeptidase activity"/>
    <property type="evidence" value="ECO:0007669"/>
    <property type="project" value="TreeGrafter"/>
</dbReference>
<dbReference type="PANTHER" id="PTHR32060">
    <property type="entry name" value="TAIL-SPECIFIC PROTEASE"/>
    <property type="match status" value="1"/>
</dbReference>
<dbReference type="Pfam" id="PF03572">
    <property type="entry name" value="Peptidase_S41"/>
    <property type="match status" value="1"/>
</dbReference>
<dbReference type="Gene3D" id="3.90.226.10">
    <property type="entry name" value="2-enoyl-CoA Hydratase, Chain A, domain 1"/>
    <property type="match status" value="1"/>
</dbReference>
<gene>
    <name evidence="3" type="ORF">EOE67_15470</name>
</gene>
<sequence>MFAKNLFRSTLLLSVCLMPFASTANTPAVQVKVKPNSQAAENTEKFTPTQLKQDLQSLRAFIDATHPDISHSASPQQLEQAFASIENSLTKPMTANEFWHQTAKLNPLFNDAHWSVNLPEADSDMQQLIKKTGGLFPLEVHLRPDGELTVLALAGGGETPWRGATIESINGVLAPVLSRQLLTLRHGDTPLNRANLLGPSFQLYYASVFGTPTEFTLQLKQNDQLITAVLPASKQAAVIGKTSNKFADNFSYRALNANTAYLELGTFYWPEEQEIGSFTKEAFAKIQQSGATTLIIDVRENRGGNDSAWIDHLMPYLADQPFRVGSHSKKKVIASRASVTEPAGLVIESEFKTWYQPQLTNPLRFQGKVVVLTGRRTYSSAVQFSNVMQDFSFATLAGEGSYVRSRSTGGVQFIALPHSKLDIIVPRFWAARPQGGFTEQLQTPDWLMPDDVTAPEALVQAVAARLQP</sequence>
<dbReference type="PANTHER" id="PTHR32060:SF30">
    <property type="entry name" value="CARBOXY-TERMINAL PROCESSING PROTEASE CTPA"/>
    <property type="match status" value="1"/>
</dbReference>
<feature type="signal peptide" evidence="1">
    <location>
        <begin position="1"/>
        <end position="24"/>
    </location>
</feature>
<evidence type="ECO:0000259" key="2">
    <source>
        <dbReference type="Pfam" id="PF03572"/>
    </source>
</evidence>
<evidence type="ECO:0000313" key="3">
    <source>
        <dbReference type="EMBL" id="RVU34442.1"/>
    </source>
</evidence>
<dbReference type="InterPro" id="IPR029045">
    <property type="entry name" value="ClpP/crotonase-like_dom_sf"/>
</dbReference>
<comment type="caution">
    <text evidence="3">The sequence shown here is derived from an EMBL/GenBank/DDBJ whole genome shotgun (WGS) entry which is preliminary data.</text>
</comment>
<reference evidence="3 4" key="1">
    <citation type="submission" date="2019-01" db="EMBL/GenBank/DDBJ databases">
        <authorList>
            <person name="Chen W.-M."/>
        </authorList>
    </citation>
    <scope>NUCLEOTIDE SEQUENCE [LARGE SCALE GENOMIC DNA]</scope>
    <source>
        <strain evidence="3 4">KYPC3</strain>
    </source>
</reference>
<feature type="domain" description="Tail specific protease" evidence="2">
    <location>
        <begin position="259"/>
        <end position="404"/>
    </location>
</feature>
<accession>A0A437QIR7</accession>
<dbReference type="Proteomes" id="UP000283077">
    <property type="component" value="Unassembled WGS sequence"/>
</dbReference>